<dbReference type="InterPro" id="IPR015421">
    <property type="entry name" value="PyrdxlP-dep_Trfase_major"/>
</dbReference>
<evidence type="ECO:0000256" key="2">
    <source>
        <dbReference type="ARBA" id="ARBA00006490"/>
    </source>
</evidence>
<evidence type="ECO:0000256" key="3">
    <source>
        <dbReference type="ARBA" id="ARBA00022679"/>
    </source>
</evidence>
<feature type="domain" description="Aminotransferase class V" evidence="9">
    <location>
        <begin position="3"/>
        <end position="71"/>
    </location>
</feature>
<protein>
    <recommendedName>
        <fullName evidence="9">Aminotransferase class V domain-containing protein</fullName>
    </recommendedName>
</protein>
<dbReference type="InterPro" id="IPR015422">
    <property type="entry name" value="PyrdxlP-dep_Trfase_small"/>
</dbReference>
<evidence type="ECO:0000313" key="11">
    <source>
        <dbReference type="Proteomes" id="UP000178985"/>
    </source>
</evidence>
<comment type="catalytic activity">
    <reaction evidence="8">
        <text>(sulfur carrier)-H + L-cysteine = (sulfur carrier)-SH + L-alanine</text>
        <dbReference type="Rhea" id="RHEA:43892"/>
        <dbReference type="Rhea" id="RHEA-COMP:14737"/>
        <dbReference type="Rhea" id="RHEA-COMP:14739"/>
        <dbReference type="ChEBI" id="CHEBI:29917"/>
        <dbReference type="ChEBI" id="CHEBI:35235"/>
        <dbReference type="ChEBI" id="CHEBI:57972"/>
        <dbReference type="ChEBI" id="CHEBI:64428"/>
        <dbReference type="EC" id="2.8.1.7"/>
    </reaction>
</comment>
<comment type="cofactor">
    <cofactor evidence="1">
        <name>pyridoxal 5'-phosphate</name>
        <dbReference type="ChEBI" id="CHEBI:597326"/>
    </cofactor>
</comment>
<dbReference type="GO" id="GO:0051536">
    <property type="term" value="F:iron-sulfur cluster binding"/>
    <property type="evidence" value="ECO:0007669"/>
    <property type="project" value="UniProtKB-KW"/>
</dbReference>
<dbReference type="InterPro" id="IPR000192">
    <property type="entry name" value="Aminotrans_V_dom"/>
</dbReference>
<evidence type="ECO:0000256" key="8">
    <source>
        <dbReference type="ARBA" id="ARBA00050776"/>
    </source>
</evidence>
<dbReference type="AlphaFoldDB" id="A0A1F6V2E0"/>
<keyword evidence="4" id="KW-0479">Metal-binding</keyword>
<proteinExistence type="inferred from homology"/>
<feature type="domain" description="Aminotransferase class V" evidence="9">
    <location>
        <begin position="221"/>
        <end position="413"/>
    </location>
</feature>
<accession>A0A1F6V2E0</accession>
<dbReference type="InterPro" id="IPR016454">
    <property type="entry name" value="Cysteine_dSase"/>
</dbReference>
<dbReference type="Gene3D" id="3.40.640.10">
    <property type="entry name" value="Type I PLP-dependent aspartate aminotransferase-like (Major domain)"/>
    <property type="match status" value="1"/>
</dbReference>
<keyword evidence="3" id="KW-0808">Transferase</keyword>
<sequence length="431" mass="48043">MDARVLEIIAKVSSVHFANTGAIHELGVQNKKILEDARERVAEILKAQKREIIFTSGATESNNLGVLGVICAMQASDFFGLRVARALSSKESGLNQTLKNRLLAPHIITTNIEHASVLEVCKHLEKTKRAEVSYIPVEPNGIVDPKKIKKAIKKNTVLVSVMYANNEIGTIQPIREIAKEIRQYRKGKSGNLEYGYFSAEKFLVLEPSLSQASKLPLLPFFHTDATQAMNYLPIDVQKLGVDLMSFNGAKIYGPKGVGALYIRKGTPIGDIVYGGEQEFGMRSGTENLPAIVGLAEALQITESMKESETKRLTKLRDYFLHLLEHSLILQNYRIVLNGDKEDRLPNNVNITIAKIPSDLLVLELSARGIYISEKSACKSGDKKPSHVIGALRKENLTSLRFSLGRDTEKRDIDHTVKVMESILSKLRKWYY</sequence>
<dbReference type="Proteomes" id="UP000178985">
    <property type="component" value="Unassembled WGS sequence"/>
</dbReference>
<evidence type="ECO:0000256" key="5">
    <source>
        <dbReference type="ARBA" id="ARBA00022898"/>
    </source>
</evidence>
<dbReference type="PIRSF" id="PIRSF005572">
    <property type="entry name" value="NifS"/>
    <property type="match status" value="1"/>
</dbReference>
<dbReference type="Gene3D" id="3.90.1150.10">
    <property type="entry name" value="Aspartate Aminotransferase, domain 1"/>
    <property type="match status" value="1"/>
</dbReference>
<dbReference type="InterPro" id="IPR015424">
    <property type="entry name" value="PyrdxlP-dep_Trfase"/>
</dbReference>
<dbReference type="SUPFAM" id="SSF53383">
    <property type="entry name" value="PLP-dependent transferases"/>
    <property type="match status" value="1"/>
</dbReference>
<gene>
    <name evidence="10" type="ORF">A2733_01580</name>
</gene>
<evidence type="ECO:0000259" key="9">
    <source>
        <dbReference type="Pfam" id="PF00266"/>
    </source>
</evidence>
<dbReference type="Pfam" id="PF00266">
    <property type="entry name" value="Aminotran_5"/>
    <property type="match status" value="3"/>
</dbReference>
<evidence type="ECO:0000256" key="6">
    <source>
        <dbReference type="ARBA" id="ARBA00023004"/>
    </source>
</evidence>
<evidence type="ECO:0000256" key="7">
    <source>
        <dbReference type="ARBA" id="ARBA00023014"/>
    </source>
</evidence>
<dbReference type="PANTHER" id="PTHR11601:SF34">
    <property type="entry name" value="CYSTEINE DESULFURASE"/>
    <property type="match status" value="1"/>
</dbReference>
<evidence type="ECO:0000256" key="1">
    <source>
        <dbReference type="ARBA" id="ARBA00001933"/>
    </source>
</evidence>
<comment type="caution">
    <text evidence="10">The sequence shown here is derived from an EMBL/GenBank/DDBJ whole genome shotgun (WGS) entry which is preliminary data.</text>
</comment>
<organism evidence="10 11">
    <name type="scientific">Candidatus Nomurabacteria bacterium RIFCSPHIGHO2_01_FULL_40_20</name>
    <dbReference type="NCBI Taxonomy" id="1801738"/>
    <lineage>
        <taxon>Bacteria</taxon>
        <taxon>Candidatus Nomuraibacteriota</taxon>
    </lineage>
</organism>
<name>A0A1F6V2E0_9BACT</name>
<dbReference type="GO" id="GO:0046872">
    <property type="term" value="F:metal ion binding"/>
    <property type="evidence" value="ECO:0007669"/>
    <property type="project" value="UniProtKB-KW"/>
</dbReference>
<keyword evidence="5" id="KW-0663">Pyridoxal phosphate</keyword>
<keyword evidence="6" id="KW-0408">Iron</keyword>
<evidence type="ECO:0000256" key="4">
    <source>
        <dbReference type="ARBA" id="ARBA00022723"/>
    </source>
</evidence>
<keyword evidence="7" id="KW-0411">Iron-sulfur</keyword>
<reference evidence="10 11" key="1">
    <citation type="journal article" date="2016" name="Nat. Commun.">
        <title>Thousands of microbial genomes shed light on interconnected biogeochemical processes in an aquifer system.</title>
        <authorList>
            <person name="Anantharaman K."/>
            <person name="Brown C.T."/>
            <person name="Hug L.A."/>
            <person name="Sharon I."/>
            <person name="Castelle C.J."/>
            <person name="Probst A.J."/>
            <person name="Thomas B.C."/>
            <person name="Singh A."/>
            <person name="Wilkins M.J."/>
            <person name="Karaoz U."/>
            <person name="Brodie E.L."/>
            <person name="Williams K.H."/>
            <person name="Hubbard S.S."/>
            <person name="Banfield J.F."/>
        </authorList>
    </citation>
    <scope>NUCLEOTIDE SEQUENCE [LARGE SCALE GENOMIC DNA]</scope>
</reference>
<dbReference type="EMBL" id="MFTO01000011">
    <property type="protein sequence ID" value="OGI63931.1"/>
    <property type="molecule type" value="Genomic_DNA"/>
</dbReference>
<evidence type="ECO:0000313" key="10">
    <source>
        <dbReference type="EMBL" id="OGI63931.1"/>
    </source>
</evidence>
<comment type="similarity">
    <text evidence="2">Belongs to the class-V pyridoxal-phosphate-dependent aminotransferase family. NifS/IscS subfamily.</text>
</comment>
<dbReference type="Gene3D" id="1.10.260.50">
    <property type="match status" value="1"/>
</dbReference>
<dbReference type="PANTHER" id="PTHR11601">
    <property type="entry name" value="CYSTEINE DESULFURYLASE FAMILY MEMBER"/>
    <property type="match status" value="1"/>
</dbReference>
<dbReference type="GO" id="GO:0031071">
    <property type="term" value="F:cysteine desulfurase activity"/>
    <property type="evidence" value="ECO:0007669"/>
    <property type="project" value="UniProtKB-EC"/>
</dbReference>
<feature type="domain" description="Aminotransferase class V" evidence="9">
    <location>
        <begin position="106"/>
        <end position="184"/>
    </location>
</feature>